<dbReference type="AlphaFoldDB" id="A0A371F9P6"/>
<protein>
    <submittedName>
        <fullName evidence="1">Uncharacterized protein</fullName>
    </submittedName>
</protein>
<reference evidence="1" key="1">
    <citation type="submission" date="2018-05" db="EMBL/GenBank/DDBJ databases">
        <title>Draft genome of Mucuna pruriens seed.</title>
        <authorList>
            <person name="Nnadi N.E."/>
            <person name="Vos R."/>
            <person name="Hasami M.H."/>
            <person name="Devisetty U.K."/>
            <person name="Aguiy J.C."/>
        </authorList>
    </citation>
    <scope>NUCLEOTIDE SEQUENCE [LARGE SCALE GENOMIC DNA]</scope>
    <source>
        <strain evidence="1">JCA_2017</strain>
    </source>
</reference>
<gene>
    <name evidence="1" type="ORF">CR513_45168</name>
</gene>
<evidence type="ECO:0000313" key="1">
    <source>
        <dbReference type="EMBL" id="RDX75007.1"/>
    </source>
</evidence>
<name>A0A371F9P6_MUCPR</name>
<sequence>MPKKGLPPKKDTCGKPKKEKYIYIYIYIYAQEKYSKLCKFNRDKTIKLHYELWKKVIEHKLREEPGIVENQFRFMPERSTTKILTLNLRFKDRLEIKGYSLDGLSSNTTVHELQFWQETRGI</sequence>
<feature type="non-terminal residue" evidence="1">
    <location>
        <position position="1"/>
    </location>
</feature>
<organism evidence="1 2">
    <name type="scientific">Mucuna pruriens</name>
    <name type="common">Velvet bean</name>
    <name type="synonym">Dolichos pruriens</name>
    <dbReference type="NCBI Taxonomy" id="157652"/>
    <lineage>
        <taxon>Eukaryota</taxon>
        <taxon>Viridiplantae</taxon>
        <taxon>Streptophyta</taxon>
        <taxon>Embryophyta</taxon>
        <taxon>Tracheophyta</taxon>
        <taxon>Spermatophyta</taxon>
        <taxon>Magnoliopsida</taxon>
        <taxon>eudicotyledons</taxon>
        <taxon>Gunneridae</taxon>
        <taxon>Pentapetalae</taxon>
        <taxon>rosids</taxon>
        <taxon>fabids</taxon>
        <taxon>Fabales</taxon>
        <taxon>Fabaceae</taxon>
        <taxon>Papilionoideae</taxon>
        <taxon>50 kb inversion clade</taxon>
        <taxon>NPAAA clade</taxon>
        <taxon>indigoferoid/millettioid clade</taxon>
        <taxon>Phaseoleae</taxon>
        <taxon>Mucuna</taxon>
    </lineage>
</organism>
<dbReference type="Proteomes" id="UP000257109">
    <property type="component" value="Unassembled WGS sequence"/>
</dbReference>
<proteinExistence type="predicted"/>
<comment type="caution">
    <text evidence="1">The sequence shown here is derived from an EMBL/GenBank/DDBJ whole genome shotgun (WGS) entry which is preliminary data.</text>
</comment>
<dbReference type="EMBL" id="QJKJ01009978">
    <property type="protein sequence ID" value="RDX75007.1"/>
    <property type="molecule type" value="Genomic_DNA"/>
</dbReference>
<evidence type="ECO:0000313" key="2">
    <source>
        <dbReference type="Proteomes" id="UP000257109"/>
    </source>
</evidence>
<keyword evidence="2" id="KW-1185">Reference proteome</keyword>
<accession>A0A371F9P6</accession>